<dbReference type="AlphaFoldDB" id="A0A2U2RU29"/>
<organism evidence="2 3">
    <name type="scientific">Bifidobacterium longum</name>
    <dbReference type="NCBI Taxonomy" id="216816"/>
    <lineage>
        <taxon>Bacteria</taxon>
        <taxon>Bacillati</taxon>
        <taxon>Actinomycetota</taxon>
        <taxon>Actinomycetes</taxon>
        <taxon>Bifidobacteriales</taxon>
        <taxon>Bifidobacteriaceae</taxon>
        <taxon>Bifidobacterium</taxon>
    </lineage>
</organism>
<sequence length="494" mass="54599">MTPSASELFDRLRNVINASTPVYETLDRYFDGQQHLKQLGLAIPPELERFTVIVNWPRVVGESRVDRLDMKGFRVGDDESTAEWAWGTWLDNCPAFDQSSYLDFEVFGRCFRVVSKDDDGNAVIETVSPIDITVHRDPVTGVIDAALRRYRDGDGMDYQRAVAWRMWLPGRTITVDADNMIVRSEPNESGIVPVVPAYRNPRTTIPIHKPWPRLRGTSAIADVIELTDACARDLTNAQVAQETHAVPQRGVLGATKGDFVDENGNPLTTWEAYFGRIWALKNKDAKTFEFSSSSMENFERMVELYARLVSGVTGLPPNYFGLAADDAASADAIRSREAKLVKSIERDQRTLGVQAVETMRLVALMEGDDTKAERLNDAEALWHDPGTPTVAQRADAVTKLYATSDPNGRPLMPRVMAWEELGWGPAKIARAEQLLRDEEEAQMDLLMKPEVAYAGDDGGTGGAGIGDTGVTRPAQPQQPSGDGDASTVATVRRQ</sequence>
<name>A0A2U2RU29_BIFLN</name>
<reference evidence="2 3" key="1">
    <citation type="submission" date="2017-11" db="EMBL/GenBank/DDBJ databases">
        <title>Draft genome sequence of Bifidobacterium longum UMA026, isolated from Holstein dairy cow feces.</title>
        <authorList>
            <person name="Albert K."/>
            <person name="Sela D.A."/>
        </authorList>
    </citation>
    <scope>NUCLEOTIDE SEQUENCE [LARGE SCALE GENOMIC DNA]</scope>
    <source>
        <strain evidence="2 3">UMA026</strain>
    </source>
</reference>
<feature type="compositionally biased region" description="Gly residues" evidence="1">
    <location>
        <begin position="456"/>
        <end position="467"/>
    </location>
</feature>
<dbReference type="InterPro" id="IPR021145">
    <property type="entry name" value="Portal_protein_SPP1_Gp6-like"/>
</dbReference>
<feature type="region of interest" description="Disordered" evidence="1">
    <location>
        <begin position="452"/>
        <end position="494"/>
    </location>
</feature>
<accession>A0A2U2RU29</accession>
<protein>
    <recommendedName>
        <fullName evidence="4">Phage portal protein</fullName>
    </recommendedName>
</protein>
<evidence type="ECO:0000313" key="3">
    <source>
        <dbReference type="Proteomes" id="UP000245582"/>
    </source>
</evidence>
<evidence type="ECO:0000313" key="2">
    <source>
        <dbReference type="EMBL" id="PWH09284.1"/>
    </source>
</evidence>
<gene>
    <name evidence="2" type="ORF">CWE05_03150</name>
</gene>
<dbReference type="RefSeq" id="WP_109087523.1">
    <property type="nucleotide sequence ID" value="NZ_PHUM01000003.1"/>
</dbReference>
<dbReference type="Pfam" id="PF05133">
    <property type="entry name" value="SPP1_portal"/>
    <property type="match status" value="1"/>
</dbReference>
<dbReference type="EMBL" id="PHUM01000003">
    <property type="protein sequence ID" value="PWH09284.1"/>
    <property type="molecule type" value="Genomic_DNA"/>
</dbReference>
<comment type="caution">
    <text evidence="2">The sequence shown here is derived from an EMBL/GenBank/DDBJ whole genome shotgun (WGS) entry which is preliminary data.</text>
</comment>
<evidence type="ECO:0008006" key="4">
    <source>
        <dbReference type="Google" id="ProtNLM"/>
    </source>
</evidence>
<dbReference type="Proteomes" id="UP000245582">
    <property type="component" value="Unassembled WGS sequence"/>
</dbReference>
<proteinExistence type="predicted"/>
<evidence type="ECO:0000256" key="1">
    <source>
        <dbReference type="SAM" id="MobiDB-lite"/>
    </source>
</evidence>